<sequence>MVAVFPFVDPNVRRKYICMRLFALRGRTRHAQGLEDALQILLDSTEKAVYDRRAAKCLVSVLAHILRAFPPPAPGHAHLHFLCHMVLRGVVRFANDIRVHAVRIGFVALWEFHLAAATAELTGQHALLRETLTILRMRLLVDDVFSINKRSSGHAPLDVAAVATIASARTFLGLPPPPPAPPASISTSSPKASPAKYVVLPANASYITLGNWKKKLKLAYALCQDGNKLNMTEAAKILRGILKLRPHGANLATIFANLGAIHLAHDELLDAIACFEESLARSPDAWKVHFNLGLALVRHGRLLEGKSHLQTCIALQPPGFDLAQRALDEVQGKWQAEAAVVAAHAAEKQAFANELSTVLAVVEHLPSLHAPILVATDHAAVAFAAAASAHCAVPVTQPLSPGWDGVVAALLHRLYVLAALKKLPLVEMFREKQRLASAADAPSHEYVTLESLDAIVVAVTGRAMTKAERDQVAALFPSGDILYPVLQPNAETLRTIQDIKANGASYNMLNHRRVVHATAGGGRHRSRLWKYMDLALYPWIKSINQGRCQVAKYGSLLAQLGLFTVMHLALAQPTLRPTDFKALDLNERGTLIFELFGLRSNVEKAAGFMVQGTATTDALMWIAKTAGMLGTGRIVLAKALRRRRREQRQCTKEDHDVSILHWTVLRDQMARDEKVRAVASIVDILLTRVVEMVSAVEPPVNKLICFPIRTELRQRTNIAAASIQQSVRHFKAAGA</sequence>
<dbReference type="SUPFAM" id="SSF48452">
    <property type="entry name" value="TPR-like"/>
    <property type="match status" value="1"/>
</dbReference>
<dbReference type="EMBL" id="CAADRA010007509">
    <property type="protein sequence ID" value="VFU01717.1"/>
    <property type="molecule type" value="Genomic_DNA"/>
</dbReference>
<evidence type="ECO:0000313" key="3">
    <source>
        <dbReference type="EMBL" id="VFU01717.1"/>
    </source>
</evidence>
<dbReference type="EMBL" id="VJMH01007483">
    <property type="protein sequence ID" value="KAF0682787.1"/>
    <property type="molecule type" value="Genomic_DNA"/>
</dbReference>
<evidence type="ECO:0000256" key="1">
    <source>
        <dbReference type="PROSITE-ProRule" id="PRU00339"/>
    </source>
</evidence>
<dbReference type="Gene3D" id="1.25.40.10">
    <property type="entry name" value="Tetratricopeptide repeat domain"/>
    <property type="match status" value="1"/>
</dbReference>
<accession>A0A485LT35</accession>
<feature type="repeat" description="TPR" evidence="1">
    <location>
        <begin position="252"/>
        <end position="285"/>
    </location>
</feature>
<dbReference type="OrthoDB" id="167168at2759"/>
<dbReference type="InterPro" id="IPR019734">
    <property type="entry name" value="TPR_rpt"/>
</dbReference>
<evidence type="ECO:0000313" key="4">
    <source>
        <dbReference type="Proteomes" id="UP000332933"/>
    </source>
</evidence>
<name>A0A485LT35_9STRA</name>
<evidence type="ECO:0000313" key="2">
    <source>
        <dbReference type="EMBL" id="KAF0682787.1"/>
    </source>
</evidence>
<reference evidence="2" key="2">
    <citation type="submission" date="2019-06" db="EMBL/GenBank/DDBJ databases">
        <title>Genomics analysis of Aphanomyces spp. identifies a new class of oomycete effector associated with host adaptation.</title>
        <authorList>
            <person name="Gaulin E."/>
        </authorList>
    </citation>
    <scope>NUCLEOTIDE SEQUENCE</scope>
    <source>
        <strain evidence="2">CBS 578.67</strain>
    </source>
</reference>
<reference evidence="3 4" key="1">
    <citation type="submission" date="2019-03" db="EMBL/GenBank/DDBJ databases">
        <authorList>
            <person name="Gaulin E."/>
            <person name="Dumas B."/>
        </authorList>
    </citation>
    <scope>NUCLEOTIDE SEQUENCE [LARGE SCALE GENOMIC DNA]</scope>
    <source>
        <strain evidence="3">CBS 568.67</strain>
    </source>
</reference>
<keyword evidence="4" id="KW-1185">Reference proteome</keyword>
<dbReference type="Proteomes" id="UP000332933">
    <property type="component" value="Unassembled WGS sequence"/>
</dbReference>
<protein>
    <submittedName>
        <fullName evidence="3">Aste57867_25086 protein</fullName>
    </submittedName>
</protein>
<gene>
    <name evidence="3" type="primary">Aste57867_25086</name>
    <name evidence="2" type="ORF">As57867_025008</name>
    <name evidence="3" type="ORF">ASTE57867_25086</name>
</gene>
<dbReference type="PROSITE" id="PS50005">
    <property type="entry name" value="TPR"/>
    <property type="match status" value="1"/>
</dbReference>
<dbReference type="InterPro" id="IPR011990">
    <property type="entry name" value="TPR-like_helical_dom_sf"/>
</dbReference>
<dbReference type="AlphaFoldDB" id="A0A485LT35"/>
<dbReference type="SMART" id="SM00028">
    <property type="entry name" value="TPR"/>
    <property type="match status" value="2"/>
</dbReference>
<organism evidence="3 4">
    <name type="scientific">Aphanomyces stellatus</name>
    <dbReference type="NCBI Taxonomy" id="120398"/>
    <lineage>
        <taxon>Eukaryota</taxon>
        <taxon>Sar</taxon>
        <taxon>Stramenopiles</taxon>
        <taxon>Oomycota</taxon>
        <taxon>Saprolegniomycetes</taxon>
        <taxon>Saprolegniales</taxon>
        <taxon>Verrucalvaceae</taxon>
        <taxon>Aphanomyces</taxon>
    </lineage>
</organism>
<keyword evidence="1" id="KW-0802">TPR repeat</keyword>
<proteinExistence type="predicted"/>